<sequence length="391" mass="45452">MADNDLRNHLIEEYFHMGFDYKEIIDCLFLNNEIRLSLRQLKRILAEKNLGRRRFSSLDEIADAIEEELKGSGSIVGYRAMWQRLVVDHKLSVSKEFVRNAFENNGPEGVQRRSMHRLQRRQYHAKGPNFLWHLDGYDKLKPYGFCIHGCIDGYSRQIMWLEVGRTNNHPGVVASYFIDCVQNVGGTACVIRGDMGTENVRIAAIQRYLRHEAGDSWSGEKSFLYGRSVANQRIEAWWGQLRRGASDWWITHFKDLRDRGLYCDANAVHVECLLFCYMALIREELQRVARLWNLHRIRPSTRNNSSPHGRPCLLYHHPEMTGAEECKHDVDIDELDVVRDMCCDDLPMDSSPEFIALAELIMTEEGLRMPETANEARNLYLTLVNEIDKLM</sequence>
<name>A0A9W9ZI01_9CNID</name>
<comment type="caution">
    <text evidence="2">The sequence shown here is derived from an EMBL/GenBank/DDBJ whole genome shotgun (WGS) entry which is preliminary data.</text>
</comment>
<dbReference type="EMBL" id="MU826002">
    <property type="protein sequence ID" value="KAJ7381815.1"/>
    <property type="molecule type" value="Genomic_DNA"/>
</dbReference>
<feature type="domain" description="Integrase core" evidence="1">
    <location>
        <begin position="123"/>
        <end position="307"/>
    </location>
</feature>
<proteinExistence type="predicted"/>
<dbReference type="PANTHER" id="PTHR46791:SF13">
    <property type="entry name" value="CLR5 DOMAIN-CONTAINING PROTEIN"/>
    <property type="match status" value="1"/>
</dbReference>
<organism evidence="2 3">
    <name type="scientific">Desmophyllum pertusum</name>
    <dbReference type="NCBI Taxonomy" id="174260"/>
    <lineage>
        <taxon>Eukaryota</taxon>
        <taxon>Metazoa</taxon>
        <taxon>Cnidaria</taxon>
        <taxon>Anthozoa</taxon>
        <taxon>Hexacorallia</taxon>
        <taxon>Scleractinia</taxon>
        <taxon>Caryophylliina</taxon>
        <taxon>Caryophylliidae</taxon>
        <taxon>Desmophyllum</taxon>
    </lineage>
</organism>
<evidence type="ECO:0000313" key="2">
    <source>
        <dbReference type="EMBL" id="KAJ7381815.1"/>
    </source>
</evidence>
<gene>
    <name evidence="2" type="ORF">OS493_038875</name>
</gene>
<dbReference type="PANTHER" id="PTHR46791">
    <property type="entry name" value="EXPRESSED PROTEIN"/>
    <property type="match status" value="1"/>
</dbReference>
<accession>A0A9W9ZI01</accession>
<protein>
    <recommendedName>
        <fullName evidence="1">Integrase core domain-containing protein</fullName>
    </recommendedName>
</protein>
<evidence type="ECO:0000259" key="1">
    <source>
        <dbReference type="Pfam" id="PF24764"/>
    </source>
</evidence>
<evidence type="ECO:0000313" key="3">
    <source>
        <dbReference type="Proteomes" id="UP001163046"/>
    </source>
</evidence>
<dbReference type="Proteomes" id="UP001163046">
    <property type="component" value="Unassembled WGS sequence"/>
</dbReference>
<reference evidence="2" key="1">
    <citation type="submission" date="2023-01" db="EMBL/GenBank/DDBJ databases">
        <title>Genome assembly of the deep-sea coral Lophelia pertusa.</title>
        <authorList>
            <person name="Herrera S."/>
            <person name="Cordes E."/>
        </authorList>
    </citation>
    <scope>NUCLEOTIDE SEQUENCE</scope>
    <source>
        <strain evidence="2">USNM1676648</strain>
        <tissue evidence="2">Polyp</tissue>
    </source>
</reference>
<dbReference type="Pfam" id="PF24764">
    <property type="entry name" value="rva_4"/>
    <property type="match status" value="1"/>
</dbReference>
<dbReference type="OrthoDB" id="5949053at2759"/>
<dbReference type="InterPro" id="IPR058913">
    <property type="entry name" value="Integrase_dom_put"/>
</dbReference>
<keyword evidence="3" id="KW-1185">Reference proteome</keyword>
<dbReference type="AlphaFoldDB" id="A0A9W9ZI01"/>